<feature type="domain" description="Corticotropin-releasing factor binding protein C-terminal" evidence="12">
    <location>
        <begin position="194"/>
        <end position="242"/>
    </location>
</feature>
<evidence type="ECO:0000256" key="3">
    <source>
        <dbReference type="ARBA" id="ARBA00015713"/>
    </source>
</evidence>
<keyword evidence="4" id="KW-0964">Secreted</keyword>
<organism evidence="13">
    <name type="scientific">Capra hircus</name>
    <name type="common">Goat</name>
    <dbReference type="NCBI Taxonomy" id="9925"/>
    <lineage>
        <taxon>Eukaryota</taxon>
        <taxon>Metazoa</taxon>
        <taxon>Chordata</taxon>
        <taxon>Craniata</taxon>
        <taxon>Vertebrata</taxon>
        <taxon>Euteleostomi</taxon>
        <taxon>Mammalia</taxon>
        <taxon>Eutheria</taxon>
        <taxon>Laurasiatheria</taxon>
        <taxon>Artiodactyla</taxon>
        <taxon>Ruminantia</taxon>
        <taxon>Pecora</taxon>
        <taxon>Bovidae</taxon>
        <taxon>Caprinae</taxon>
        <taxon>Capra</taxon>
    </lineage>
</organism>
<proteinExistence type="inferred from homology"/>
<evidence type="ECO:0000256" key="10">
    <source>
        <dbReference type="SAM" id="SignalP"/>
    </source>
</evidence>
<reference evidence="13" key="1">
    <citation type="submission" date="2019-03" db="EMBL/GenBank/DDBJ databases">
        <title>Genome sequencing and reference-guided assembly of Black Bengal Goat (Capra hircus).</title>
        <authorList>
            <person name="Siddiki A.Z."/>
            <person name="Baten A."/>
            <person name="Billah M."/>
            <person name="Alam M.A.U."/>
            <person name="Shawrob K.S.M."/>
            <person name="Saha S."/>
            <person name="Chowdhury M."/>
            <person name="Rahman A.H."/>
            <person name="Stear M."/>
            <person name="Miah G."/>
            <person name="Das G.B."/>
            <person name="Hossain M.M."/>
            <person name="Kumkum M."/>
            <person name="Islam M.S."/>
            <person name="Mollah A.M."/>
            <person name="Ahsan A."/>
            <person name="Tusar F."/>
            <person name="Khan M.K.I."/>
        </authorList>
    </citation>
    <scope>NUCLEOTIDE SEQUENCE [LARGE SCALE GENOMIC DNA]</scope>
</reference>
<feature type="chain" id="PRO_5034341984" description="Corticotropin-releasing factor-binding protein" evidence="10">
    <location>
        <begin position="24"/>
        <end position="312"/>
    </location>
</feature>
<dbReference type="PANTHER" id="PTHR10278">
    <property type="entry name" value="CORTICOTROPIN-RELEASING FACTOR-BINDING PROTEIN"/>
    <property type="match status" value="1"/>
</dbReference>
<name>A0A8C2NQQ5_CAPHI</name>
<dbReference type="GO" id="GO:0009755">
    <property type="term" value="P:hormone-mediated signaling pathway"/>
    <property type="evidence" value="ECO:0007669"/>
    <property type="project" value="TreeGrafter"/>
</dbReference>
<dbReference type="InterPro" id="IPR035914">
    <property type="entry name" value="Sperma_CUB_dom_sf"/>
</dbReference>
<sequence length="312" mass="35324">MAPTFKLQCHFILICLLALRGESRYLELREAVDHDPFPHLAGGASPKRELEGEPLYRRALRCVDMLSLQGQFTFTADRPQLHCATFFIAEPEEFITIHYDLVSIDCLRGDILQVFDGWILKGEKFPSSQDHPLPTTERYVDFCDSGLSRRSIRSSQNVAMIFFRVHEPGNGFTITPSIRDSEHVILLFYKACNIISQTPNGRFTLVMPHQHRNCSFSIIYPVAIKISDLTLGHLNGLQLKVSCLLLPSHFLRPQQTFESKSNHIGRTWMNGSGRSFCLAVPSRTSPPSPPEHTPLLFPLCCKLHTQVPLLPT</sequence>
<evidence type="ECO:0000259" key="12">
    <source>
        <dbReference type="Pfam" id="PF23541"/>
    </source>
</evidence>
<keyword evidence="7" id="KW-0325">Glycoprotein</keyword>
<evidence type="ECO:0000256" key="8">
    <source>
        <dbReference type="ARBA" id="ARBA00024997"/>
    </source>
</evidence>
<evidence type="ECO:0000313" key="13">
    <source>
        <dbReference type="Ensembl" id="ENSCHIP00010007933.1"/>
    </source>
</evidence>
<dbReference type="GO" id="GO:0051460">
    <property type="term" value="P:negative regulation of corticotropin secretion"/>
    <property type="evidence" value="ECO:0007669"/>
    <property type="project" value="TreeGrafter"/>
</dbReference>
<dbReference type="Pfam" id="PF05428">
    <property type="entry name" value="CRF-BP_N"/>
    <property type="match status" value="1"/>
</dbReference>
<dbReference type="InterPro" id="IPR056177">
    <property type="entry name" value="CRF-BP_N"/>
</dbReference>
<comment type="function">
    <text evidence="8">Binds CRF and inactivates it. May prevent inappropriate pituitary-adrenal stimulation in pregnancy.</text>
</comment>
<evidence type="ECO:0000256" key="5">
    <source>
        <dbReference type="ARBA" id="ARBA00022729"/>
    </source>
</evidence>
<evidence type="ECO:0000256" key="2">
    <source>
        <dbReference type="ARBA" id="ARBA00008313"/>
    </source>
</evidence>
<dbReference type="Ensembl" id="ENSCHIT00010011157.1">
    <property type="protein sequence ID" value="ENSCHIP00010007933.1"/>
    <property type="gene ID" value="ENSCHIG00010005824.1"/>
</dbReference>
<dbReference type="GO" id="GO:0005615">
    <property type="term" value="C:extracellular space"/>
    <property type="evidence" value="ECO:0007669"/>
    <property type="project" value="TreeGrafter"/>
</dbReference>
<dbReference type="InterPro" id="IPR056178">
    <property type="entry name" value="CRF-BP_C"/>
</dbReference>
<dbReference type="PANTHER" id="PTHR10278:SF0">
    <property type="entry name" value="CORTICOTROPIN-RELEASING FACTOR-BINDING PROTEIN"/>
    <property type="match status" value="1"/>
</dbReference>
<dbReference type="SUPFAM" id="SSF49854">
    <property type="entry name" value="Spermadhesin, CUB domain"/>
    <property type="match status" value="1"/>
</dbReference>
<evidence type="ECO:0000256" key="6">
    <source>
        <dbReference type="ARBA" id="ARBA00023157"/>
    </source>
</evidence>
<dbReference type="AlphaFoldDB" id="A0A8C2NQQ5"/>
<comment type="similarity">
    <text evidence="2">Belongs to the CRF-binding protein family.</text>
</comment>
<dbReference type="Pfam" id="PF23541">
    <property type="entry name" value="CRF-BP_C"/>
    <property type="match status" value="1"/>
</dbReference>
<comment type="subcellular location">
    <subcellularLocation>
        <location evidence="1">Secreted</location>
    </subcellularLocation>
</comment>
<feature type="signal peptide" evidence="10">
    <location>
        <begin position="1"/>
        <end position="23"/>
    </location>
</feature>
<evidence type="ECO:0000256" key="9">
    <source>
        <dbReference type="ARBA" id="ARBA00033162"/>
    </source>
</evidence>
<dbReference type="GO" id="GO:0051424">
    <property type="term" value="F:corticotropin-releasing hormone binding"/>
    <property type="evidence" value="ECO:0007669"/>
    <property type="project" value="InterPro"/>
</dbReference>
<evidence type="ECO:0000256" key="1">
    <source>
        <dbReference type="ARBA" id="ARBA00004613"/>
    </source>
</evidence>
<keyword evidence="5 10" id="KW-0732">Signal</keyword>
<evidence type="ECO:0000256" key="4">
    <source>
        <dbReference type="ARBA" id="ARBA00022525"/>
    </source>
</evidence>
<accession>A0A8C2NQQ5</accession>
<feature type="domain" description="Corticotropin-releasing factor binding protein N-terminal" evidence="11">
    <location>
        <begin position="55"/>
        <end position="175"/>
    </location>
</feature>
<evidence type="ECO:0000256" key="7">
    <source>
        <dbReference type="ARBA" id="ARBA00023180"/>
    </source>
</evidence>
<dbReference type="InterPro" id="IPR008435">
    <property type="entry name" value="CRF-bd"/>
</dbReference>
<keyword evidence="6" id="KW-1015">Disulfide bond</keyword>
<protein>
    <recommendedName>
        <fullName evidence="3">Corticotropin-releasing factor-binding protein</fullName>
    </recommendedName>
    <alternativeName>
        <fullName evidence="9">Corticotropin-releasing hormone-binding protein</fullName>
    </alternativeName>
</protein>
<reference evidence="13" key="2">
    <citation type="submission" date="2025-08" db="UniProtKB">
        <authorList>
            <consortium name="Ensembl"/>
        </authorList>
    </citation>
    <scope>IDENTIFICATION</scope>
</reference>
<evidence type="ECO:0000259" key="11">
    <source>
        <dbReference type="Pfam" id="PF05428"/>
    </source>
</evidence>